<dbReference type="PANTHER" id="PTHR43384:SF6">
    <property type="entry name" value="SEPTUM SITE-DETERMINING PROTEIN MIND HOMOLOG, CHLOROPLASTIC"/>
    <property type="match status" value="1"/>
</dbReference>
<protein>
    <submittedName>
        <fullName evidence="3">CpaE family protein</fullName>
    </submittedName>
</protein>
<dbReference type="InterPro" id="IPR050625">
    <property type="entry name" value="ParA/MinD_ATPase"/>
</dbReference>
<name>A0ABV9YXL0_9HYPH</name>
<evidence type="ECO:0000256" key="2">
    <source>
        <dbReference type="ARBA" id="ARBA00022840"/>
    </source>
</evidence>
<dbReference type="EMBL" id="JBHSJF010000005">
    <property type="protein sequence ID" value="MFC5067520.1"/>
    <property type="molecule type" value="Genomic_DNA"/>
</dbReference>
<dbReference type="Proteomes" id="UP001595796">
    <property type="component" value="Unassembled WGS sequence"/>
</dbReference>
<comment type="caution">
    <text evidence="3">The sequence shown here is derived from an EMBL/GenBank/DDBJ whole genome shotgun (WGS) entry which is preliminary data.</text>
</comment>
<dbReference type="SUPFAM" id="SSF52172">
    <property type="entry name" value="CheY-like"/>
    <property type="match status" value="1"/>
</dbReference>
<evidence type="ECO:0000256" key="1">
    <source>
        <dbReference type="ARBA" id="ARBA00022741"/>
    </source>
</evidence>
<dbReference type="InterPro" id="IPR027417">
    <property type="entry name" value="P-loop_NTPase"/>
</dbReference>
<accession>A0ABV9YXL0</accession>
<evidence type="ECO:0000313" key="4">
    <source>
        <dbReference type="Proteomes" id="UP001595796"/>
    </source>
</evidence>
<dbReference type="Gene3D" id="3.40.50.300">
    <property type="entry name" value="P-loop containing nucleotide triphosphate hydrolases"/>
    <property type="match status" value="1"/>
</dbReference>
<dbReference type="RefSeq" id="WP_114957010.1">
    <property type="nucleotide sequence ID" value="NZ_JBHSJF010000005.1"/>
</dbReference>
<sequence>MTDAPDVSPDTAQIAPLPRVSIQAFCETGDLAESIRMTAADRRMERAHVRVQMGGGPAAVEAYRNAPTPNVIIIENDGAREPLIACLDKLSEVCDPGTKVVVIGRVNDVHLYRELMRRGVSEYLVAPIHTLDLVRTLSDLFRAPDAEPVGRTVAFIGAKGGVGSSTICHNVAWTIGRSLDMSTVVADFDLAFGTAGLDFNQDPPQGISEAVFSPDRLDGNLVDRLLSKCTENLSLLAAPATLDRVYDLGSDAFDTLVDILRSNVPCVVMDVPHVWTSWSKRALTNADEIVIVAAPDLANLRNAKNMIDLLRTQRPHDAPPRLVLNQVGMPKRPEIKPAEFIKALDVEASATIAFEPHSFGTASNNGQMIAEVSASHKANESFLEIARTVTGRLESRAQKKTLLDPLVSRFLKRA</sequence>
<dbReference type="InterPro" id="IPR011006">
    <property type="entry name" value="CheY-like_superfamily"/>
</dbReference>
<dbReference type="Gene3D" id="3.40.50.2300">
    <property type="match status" value="1"/>
</dbReference>
<keyword evidence="1" id="KW-0547">Nucleotide-binding</keyword>
<keyword evidence="4" id="KW-1185">Reference proteome</keyword>
<dbReference type="SUPFAM" id="SSF52540">
    <property type="entry name" value="P-loop containing nucleoside triphosphate hydrolases"/>
    <property type="match status" value="1"/>
</dbReference>
<gene>
    <name evidence="3" type="ORF">ACFPFW_05765</name>
</gene>
<reference evidence="4" key="1">
    <citation type="journal article" date="2019" name="Int. J. Syst. Evol. Microbiol.">
        <title>The Global Catalogue of Microorganisms (GCM) 10K type strain sequencing project: providing services to taxonomists for standard genome sequencing and annotation.</title>
        <authorList>
            <consortium name="The Broad Institute Genomics Platform"/>
            <consortium name="The Broad Institute Genome Sequencing Center for Infectious Disease"/>
            <person name="Wu L."/>
            <person name="Ma J."/>
        </authorList>
    </citation>
    <scope>NUCLEOTIDE SEQUENCE [LARGE SCALE GENOMIC DNA]</scope>
    <source>
        <strain evidence="4">CGMCC 1.16444</strain>
    </source>
</reference>
<keyword evidence="2" id="KW-0067">ATP-binding</keyword>
<dbReference type="PANTHER" id="PTHR43384">
    <property type="entry name" value="SEPTUM SITE-DETERMINING PROTEIN MIND HOMOLOG, CHLOROPLASTIC-RELATED"/>
    <property type="match status" value="1"/>
</dbReference>
<evidence type="ECO:0000313" key="3">
    <source>
        <dbReference type="EMBL" id="MFC5067520.1"/>
    </source>
</evidence>
<organism evidence="3 4">
    <name type="scientific">Flaviflagellibacter deserti</name>
    <dbReference type="NCBI Taxonomy" id="2267266"/>
    <lineage>
        <taxon>Bacteria</taxon>
        <taxon>Pseudomonadati</taxon>
        <taxon>Pseudomonadota</taxon>
        <taxon>Alphaproteobacteria</taxon>
        <taxon>Hyphomicrobiales</taxon>
        <taxon>Flaviflagellibacter</taxon>
    </lineage>
</organism>
<proteinExistence type="predicted"/>